<evidence type="ECO:0000256" key="2">
    <source>
        <dbReference type="ARBA" id="ARBA00022884"/>
    </source>
</evidence>
<keyword evidence="1" id="KW-0677">Repeat</keyword>
<reference evidence="6 7" key="1">
    <citation type="submission" date="2024-05" db="EMBL/GenBank/DDBJ databases">
        <authorList>
            <person name="Wallberg A."/>
        </authorList>
    </citation>
    <scope>NUCLEOTIDE SEQUENCE [LARGE SCALE GENOMIC DNA]</scope>
</reference>
<evidence type="ECO:0000313" key="7">
    <source>
        <dbReference type="Proteomes" id="UP001497623"/>
    </source>
</evidence>
<feature type="domain" description="RRM" evidence="5">
    <location>
        <begin position="10"/>
        <end position="87"/>
    </location>
</feature>
<evidence type="ECO:0000259" key="5">
    <source>
        <dbReference type="PROSITE" id="PS50102"/>
    </source>
</evidence>
<feature type="domain" description="RRM" evidence="5">
    <location>
        <begin position="101"/>
        <end position="178"/>
    </location>
</feature>
<dbReference type="AlphaFoldDB" id="A0AAV2S1W0"/>
<evidence type="ECO:0000256" key="1">
    <source>
        <dbReference type="ARBA" id="ARBA00022737"/>
    </source>
</evidence>
<protein>
    <recommendedName>
        <fullName evidence="5">RRM domain-containing protein</fullName>
    </recommendedName>
</protein>
<dbReference type="EMBL" id="CAXKWB010036931">
    <property type="protein sequence ID" value="CAL4149288.1"/>
    <property type="molecule type" value="Genomic_DNA"/>
</dbReference>
<evidence type="ECO:0000256" key="4">
    <source>
        <dbReference type="SAM" id="MobiDB-lite"/>
    </source>
</evidence>
<dbReference type="InterPro" id="IPR000504">
    <property type="entry name" value="RRM_dom"/>
</dbReference>
<dbReference type="PROSITE" id="PS50102">
    <property type="entry name" value="RRM"/>
    <property type="match status" value="2"/>
</dbReference>
<dbReference type="InterPro" id="IPR035979">
    <property type="entry name" value="RBD_domain_sf"/>
</dbReference>
<dbReference type="Proteomes" id="UP001497623">
    <property type="component" value="Unassembled WGS sequence"/>
</dbReference>
<dbReference type="Pfam" id="PF00076">
    <property type="entry name" value="RRM_1"/>
    <property type="match status" value="2"/>
</dbReference>
<feature type="compositionally biased region" description="Gly residues" evidence="4">
    <location>
        <begin position="191"/>
        <end position="200"/>
    </location>
</feature>
<feature type="non-terminal residue" evidence="6">
    <location>
        <position position="239"/>
    </location>
</feature>
<accession>A0AAV2S1W0</accession>
<proteinExistence type="predicted"/>
<dbReference type="SMART" id="SM00360">
    <property type="entry name" value="RRM"/>
    <property type="match status" value="2"/>
</dbReference>
<dbReference type="SUPFAM" id="SSF54928">
    <property type="entry name" value="RNA-binding domain, RBD"/>
    <property type="match status" value="2"/>
</dbReference>
<evidence type="ECO:0000313" key="6">
    <source>
        <dbReference type="EMBL" id="CAL4149288.1"/>
    </source>
</evidence>
<feature type="compositionally biased region" description="Polar residues" evidence="4">
    <location>
        <begin position="211"/>
        <end position="239"/>
    </location>
</feature>
<organism evidence="6 7">
    <name type="scientific">Meganyctiphanes norvegica</name>
    <name type="common">Northern krill</name>
    <name type="synonym">Thysanopoda norvegica</name>
    <dbReference type="NCBI Taxonomy" id="48144"/>
    <lineage>
        <taxon>Eukaryota</taxon>
        <taxon>Metazoa</taxon>
        <taxon>Ecdysozoa</taxon>
        <taxon>Arthropoda</taxon>
        <taxon>Crustacea</taxon>
        <taxon>Multicrustacea</taxon>
        <taxon>Malacostraca</taxon>
        <taxon>Eumalacostraca</taxon>
        <taxon>Eucarida</taxon>
        <taxon>Euphausiacea</taxon>
        <taxon>Euphausiidae</taxon>
        <taxon>Meganyctiphanes</taxon>
    </lineage>
</organism>
<sequence length="239" mass="26487">MGEDQPEHLRKIFIGGLDYITTDESLRTYFSDFGEILDVIVMRHPQTKKSRGFGFVTFETSEMIDFVMKNRPHKLDGRTIDVKRVVPKCEIGKPESNVAVRKVFVGGVRDDVEENDLIETFSAFGNVLTVSIPVLKDTNKPRGFAFVEFEDYEAVDKAVLHKNIIIKGKRVEVKKALRKDQLMASANGGENAIGGWGGSSGEESAGFNNSWGGNTNASQSYVQQQTQGWPSQTGGYSDP</sequence>
<name>A0AAV2S1W0_MEGNR</name>
<keyword evidence="2 3" id="KW-0694">RNA-binding</keyword>
<dbReference type="GO" id="GO:0000398">
    <property type="term" value="P:mRNA splicing, via spliceosome"/>
    <property type="evidence" value="ECO:0007669"/>
    <property type="project" value="TreeGrafter"/>
</dbReference>
<feature type="region of interest" description="Disordered" evidence="4">
    <location>
        <begin position="188"/>
        <end position="239"/>
    </location>
</feature>
<keyword evidence="7" id="KW-1185">Reference proteome</keyword>
<comment type="caution">
    <text evidence="6">The sequence shown here is derived from an EMBL/GenBank/DDBJ whole genome shotgun (WGS) entry which is preliminary data.</text>
</comment>
<evidence type="ECO:0000256" key="3">
    <source>
        <dbReference type="PROSITE-ProRule" id="PRU00176"/>
    </source>
</evidence>
<dbReference type="PANTHER" id="PTHR48026:SF14">
    <property type="entry name" value="HETEROGENEOUS NUCLEAR RIBONUCLEOPROTEIN A1"/>
    <property type="match status" value="1"/>
</dbReference>
<dbReference type="GO" id="GO:0071013">
    <property type="term" value="C:catalytic step 2 spliceosome"/>
    <property type="evidence" value="ECO:0007669"/>
    <property type="project" value="TreeGrafter"/>
</dbReference>
<feature type="compositionally biased region" description="Low complexity" evidence="4">
    <location>
        <begin position="201"/>
        <end position="210"/>
    </location>
</feature>
<dbReference type="PANTHER" id="PTHR48026">
    <property type="entry name" value="HOMOLOGOUS TO DROSOPHILA SQD (SQUID) PROTEIN"/>
    <property type="match status" value="1"/>
</dbReference>
<dbReference type="FunFam" id="3.30.70.330:FF:000040">
    <property type="entry name" value="Heterogeneous nuclear ribonucleoprotein A2/B1"/>
    <property type="match status" value="1"/>
</dbReference>
<dbReference type="GO" id="GO:0098687">
    <property type="term" value="C:chromosomal region"/>
    <property type="evidence" value="ECO:0007669"/>
    <property type="project" value="UniProtKB-ARBA"/>
</dbReference>
<gene>
    <name evidence="6" type="ORF">MNOR_LOCUS30370</name>
</gene>
<dbReference type="InterPro" id="IPR012677">
    <property type="entry name" value="Nucleotide-bd_a/b_plait_sf"/>
</dbReference>
<dbReference type="GO" id="GO:0003730">
    <property type="term" value="F:mRNA 3'-UTR binding"/>
    <property type="evidence" value="ECO:0007669"/>
    <property type="project" value="TreeGrafter"/>
</dbReference>
<dbReference type="Gene3D" id="3.30.70.330">
    <property type="match status" value="2"/>
</dbReference>